<reference evidence="6" key="2">
    <citation type="journal article" date="2023" name="IMA Fungus">
        <title>Comparative genomic study of the Penicillium genus elucidates a diverse pangenome and 15 lateral gene transfer events.</title>
        <authorList>
            <person name="Petersen C."/>
            <person name="Sorensen T."/>
            <person name="Nielsen M.R."/>
            <person name="Sondergaard T.E."/>
            <person name="Sorensen J.L."/>
            <person name="Fitzpatrick D.A."/>
            <person name="Frisvad J.C."/>
            <person name="Nielsen K.L."/>
        </authorList>
    </citation>
    <scope>NUCLEOTIDE SEQUENCE</scope>
    <source>
        <strain evidence="6">IBT 15544</strain>
    </source>
</reference>
<keyword evidence="7" id="KW-1185">Reference proteome</keyword>
<evidence type="ECO:0000259" key="3">
    <source>
        <dbReference type="Pfam" id="PF04982"/>
    </source>
</evidence>
<evidence type="ECO:0000256" key="2">
    <source>
        <dbReference type="SAM" id="Phobius"/>
    </source>
</evidence>
<comment type="caution">
    <text evidence="6">The sequence shown here is derived from an EMBL/GenBank/DDBJ whole genome shotgun (WGS) entry which is preliminary data.</text>
</comment>
<accession>A0A9W9J750</accession>
<dbReference type="Pfam" id="PF04982">
    <property type="entry name" value="TM_HPP"/>
    <property type="match status" value="1"/>
</dbReference>
<feature type="transmembrane region" description="Helical" evidence="2">
    <location>
        <begin position="703"/>
        <end position="721"/>
    </location>
</feature>
<feature type="compositionally biased region" description="Polar residues" evidence="1">
    <location>
        <begin position="1"/>
        <end position="21"/>
    </location>
</feature>
<evidence type="ECO:0008006" key="8">
    <source>
        <dbReference type="Google" id="ProtNLM"/>
    </source>
</evidence>
<feature type="transmembrane region" description="Helical" evidence="2">
    <location>
        <begin position="728"/>
        <end position="747"/>
    </location>
</feature>
<evidence type="ECO:0000259" key="5">
    <source>
        <dbReference type="Pfam" id="PF10337"/>
    </source>
</evidence>
<evidence type="ECO:0000259" key="4">
    <source>
        <dbReference type="Pfam" id="PF10334"/>
    </source>
</evidence>
<evidence type="ECO:0000313" key="7">
    <source>
        <dbReference type="Proteomes" id="UP001150904"/>
    </source>
</evidence>
<feature type="transmembrane region" description="Helical" evidence="2">
    <location>
        <begin position="625"/>
        <end position="642"/>
    </location>
</feature>
<feature type="domain" description="DUF2421" evidence="4">
    <location>
        <begin position="788"/>
        <end position="996"/>
    </location>
</feature>
<dbReference type="PANTHER" id="PTHR37994:SF3">
    <property type="entry name" value="ER TRANSPORTER 6TM N-TERMINAL DOMAIN-CONTAINING PROTEIN"/>
    <property type="match status" value="1"/>
</dbReference>
<dbReference type="EMBL" id="JAPQKR010000016">
    <property type="protein sequence ID" value="KAJ5191803.1"/>
    <property type="molecule type" value="Genomic_DNA"/>
</dbReference>
<evidence type="ECO:0000313" key="6">
    <source>
        <dbReference type="EMBL" id="KAJ5191803.1"/>
    </source>
</evidence>
<dbReference type="OrthoDB" id="2274698at2759"/>
<feature type="transmembrane region" description="Helical" evidence="2">
    <location>
        <begin position="172"/>
        <end position="190"/>
    </location>
</feature>
<feature type="transmembrane region" description="Helical" evidence="2">
    <location>
        <begin position="53"/>
        <end position="74"/>
    </location>
</feature>
<dbReference type="Pfam" id="PF10337">
    <property type="entry name" value="ArAE_2_N"/>
    <property type="match status" value="1"/>
</dbReference>
<dbReference type="Proteomes" id="UP001150904">
    <property type="component" value="Unassembled WGS sequence"/>
</dbReference>
<reference evidence="6" key="1">
    <citation type="submission" date="2022-12" db="EMBL/GenBank/DDBJ databases">
        <authorList>
            <person name="Petersen C."/>
        </authorList>
    </citation>
    <scope>NUCLEOTIDE SEQUENCE</scope>
    <source>
        <strain evidence="6">IBT 15544</strain>
    </source>
</reference>
<dbReference type="AlphaFoldDB" id="A0A9W9J750"/>
<gene>
    <name evidence="6" type="ORF">N7498_010788</name>
</gene>
<dbReference type="Pfam" id="PF10334">
    <property type="entry name" value="BRE4"/>
    <property type="match status" value="1"/>
</dbReference>
<protein>
    <recommendedName>
        <fullName evidence="8">ER transporter 6TM N-terminal domain-containing protein</fullName>
    </recommendedName>
</protein>
<feature type="transmembrane region" description="Helical" evidence="2">
    <location>
        <begin position="86"/>
        <end position="117"/>
    </location>
</feature>
<dbReference type="PANTHER" id="PTHR37994">
    <property type="entry name" value="ARAE_2_N DOMAIN-CONTAINING PROTEIN-RELATED"/>
    <property type="match status" value="1"/>
</dbReference>
<feature type="domain" description="Putative ER transporter 6TM N-terminal" evidence="5">
    <location>
        <begin position="39"/>
        <end position="488"/>
    </location>
</feature>
<feature type="transmembrane region" description="Helical" evidence="2">
    <location>
        <begin position="681"/>
        <end position="697"/>
    </location>
</feature>
<feature type="transmembrane region" description="Helical" evidence="2">
    <location>
        <begin position="227"/>
        <end position="250"/>
    </location>
</feature>
<dbReference type="InterPro" id="IPR018820">
    <property type="entry name" value="BRE4-related_DUF2421"/>
</dbReference>
<proteinExistence type="predicted"/>
<feature type="transmembrane region" description="Helical" evidence="2">
    <location>
        <begin position="1062"/>
        <end position="1082"/>
    </location>
</feature>
<dbReference type="GeneID" id="83185145"/>
<dbReference type="InterPro" id="IPR018823">
    <property type="entry name" value="ArAE_2_N"/>
</dbReference>
<organism evidence="6 7">
    <name type="scientific">Penicillium cinerascens</name>
    <dbReference type="NCBI Taxonomy" id="70096"/>
    <lineage>
        <taxon>Eukaryota</taxon>
        <taxon>Fungi</taxon>
        <taxon>Dikarya</taxon>
        <taxon>Ascomycota</taxon>
        <taxon>Pezizomycotina</taxon>
        <taxon>Eurotiomycetes</taxon>
        <taxon>Eurotiomycetidae</taxon>
        <taxon>Eurotiales</taxon>
        <taxon>Aspergillaceae</taxon>
        <taxon>Penicillium</taxon>
    </lineage>
</organism>
<keyword evidence="2" id="KW-0472">Membrane</keyword>
<feature type="region of interest" description="Disordered" evidence="1">
    <location>
        <begin position="1"/>
        <end position="36"/>
    </location>
</feature>
<evidence type="ECO:0000256" key="1">
    <source>
        <dbReference type="SAM" id="MobiDB-lite"/>
    </source>
</evidence>
<feature type="transmembrane region" description="Helical" evidence="2">
    <location>
        <begin position="202"/>
        <end position="221"/>
    </location>
</feature>
<feature type="transmembrane region" description="Helical" evidence="2">
    <location>
        <begin position="767"/>
        <end position="787"/>
    </location>
</feature>
<keyword evidence="2" id="KW-0812">Transmembrane</keyword>
<name>A0A9W9J750_9EURO</name>
<feature type="domain" description="HPP transmembrane region" evidence="3">
    <location>
        <begin position="1012"/>
        <end position="1087"/>
    </location>
</feature>
<dbReference type="RefSeq" id="XP_058304743.1">
    <property type="nucleotide sequence ID" value="XM_058457844.1"/>
</dbReference>
<keyword evidence="2" id="KW-1133">Transmembrane helix</keyword>
<sequence length="1110" mass="121403">MADSVRQNVGTEGPSPSTSAEDSAMPAKETPVSKPRRKLPGWLDHFNARDLKVLFRCSVAAWVASLLIFIGPSLQQIGTATFFATLVLFMVPPTGIVFIFILGALTLIIGMALGWAWGVIAMKAAMAARPAAETQARIQALGQTAYSQAKSTGKPIQLIQQELVYSGWMLDARVTAVYFCLICLMIYFLARLRAKNPKFTLFQIFGTIIMDIFLTVGPLLTSFNGTIAKVLIEPAAIGIGLGLASQILFFPKSTSHTVLDGMEGLSRLLKGPLDVTIASLIKDEKLEMKDLQKLKQKSIAAYKSIESALGFLPLDFSVGRWNADDVKSLKEPIRQASVAGLSLLEFHIARLGGEAKLGKLCELTADSANQSDVDFNEKKRPREVGMRQLMESVHMVQAMRSPEHESLRLEMIDAIRQPCQTILPACQEASNVVAECIKTVNSARWFGRPSKQHVDELHQRSHTALETLQSLRATYAEETTERLLQTNEDIFDENGKLKAFDSSSMHKVRGIMFGMVFEERILGVADAWERVLGQVDGLMKERQKIRLWLPKGLGYAFSWVFRRSAVAPVAAVQSPSVDPDVVEAQSKEAQQALRISRGYRVKQRSGLGRIILGTYHWLISYEGMYALRMVVVTVALAIPAVIPSSAGFYYREKGLWALIMGQTTVVVYMSDFTLSLVSRGIGTIVGGVAGLVAWYIGSGNGSGNPYGLGAVMAVVLTLLMWGRIFAPVAVLQATIMGGATCILVIGYSYDDTHIPTYGNPGLGYSVFWRRLLLVLVGSTAAMVVQIFPRPPSATRHVCKSLSNAIRGLSDHYALLLSCWGQPDRNEGMVAEQLALDVAETLSGLDGPVALLRLEFSSSPFDSDRLAQVKALCQELNQHIGRLLYLSASLPEELQLRLARQAGLLDHRNIGDVMAVLGVVEQALKTGDPLPEVLPTPLLKRCFEYWRSHQINIMLSKDLIRDESYRKFCVAVSSYLKFLGAVDDLVLVMKGTLGEAHIVSRELMQDLPADLPGASAVLVFGAIESPLAQPRALVFGHFFSALTGLCVTKLFSLMPDQARFASLRWLAASLSSAIAIVVMQLTGTTHPPPVLLLCSQLPMKTSGNFRGITCP</sequence>
<dbReference type="InterPro" id="IPR058581">
    <property type="entry name" value="TM_HPP"/>
</dbReference>